<dbReference type="Pfam" id="PF01965">
    <property type="entry name" value="DJ-1_PfpI"/>
    <property type="match status" value="1"/>
</dbReference>
<dbReference type="InterPro" id="IPR006286">
    <property type="entry name" value="C56_PfpI-like"/>
</dbReference>
<keyword evidence="3" id="KW-0378">Hydrolase</keyword>
<protein>
    <submittedName>
        <fullName evidence="3">Protease</fullName>
    </submittedName>
</protein>
<gene>
    <name evidence="3" type="ORF">CGZ92_00565</name>
</gene>
<evidence type="ECO:0000256" key="1">
    <source>
        <dbReference type="ARBA" id="ARBA00008542"/>
    </source>
</evidence>
<comment type="similarity">
    <text evidence="1">Belongs to the peptidase C56 family.</text>
</comment>
<dbReference type="NCBIfam" id="TIGR01382">
    <property type="entry name" value="PfpI"/>
    <property type="match status" value="1"/>
</dbReference>
<dbReference type="EMBL" id="NMVI01000003">
    <property type="protein sequence ID" value="OYN90676.1"/>
    <property type="molecule type" value="Genomic_DNA"/>
</dbReference>
<accession>A0A255EGM5</accession>
<dbReference type="AlphaFoldDB" id="A0A255EGM5"/>
<reference evidence="3 4" key="1">
    <citation type="submission" date="2017-07" db="EMBL/GenBank/DDBJ databases">
        <title>Draft whole genome sequences of clinical Proprionibacteriaceae strains.</title>
        <authorList>
            <person name="Bernier A.-M."/>
            <person name="Bernard K."/>
            <person name="Domingo M.-C."/>
        </authorList>
    </citation>
    <scope>NUCLEOTIDE SEQUENCE [LARGE SCALE GENOMIC DNA]</scope>
    <source>
        <strain evidence="3 4">NML 160184</strain>
    </source>
</reference>
<dbReference type="InterPro" id="IPR002818">
    <property type="entry name" value="DJ-1/PfpI"/>
</dbReference>
<proteinExistence type="inferred from homology"/>
<evidence type="ECO:0000259" key="2">
    <source>
        <dbReference type="Pfam" id="PF01965"/>
    </source>
</evidence>
<dbReference type="CDD" id="cd03134">
    <property type="entry name" value="GATase1_PfpI_like"/>
    <property type="match status" value="1"/>
</dbReference>
<dbReference type="SUPFAM" id="SSF52317">
    <property type="entry name" value="Class I glutamine amidotransferase-like"/>
    <property type="match status" value="1"/>
</dbReference>
<dbReference type="GO" id="GO:0008233">
    <property type="term" value="F:peptidase activity"/>
    <property type="evidence" value="ECO:0007669"/>
    <property type="project" value="UniProtKB-KW"/>
</dbReference>
<comment type="caution">
    <text evidence="3">The sequence shown here is derived from an EMBL/GenBank/DDBJ whole genome shotgun (WGS) entry which is preliminary data.</text>
</comment>
<evidence type="ECO:0000313" key="4">
    <source>
        <dbReference type="Proteomes" id="UP000216533"/>
    </source>
</evidence>
<evidence type="ECO:0000313" key="3">
    <source>
        <dbReference type="EMBL" id="OYN90676.1"/>
    </source>
</evidence>
<dbReference type="InterPro" id="IPR029062">
    <property type="entry name" value="Class_I_gatase-like"/>
</dbReference>
<keyword evidence="3" id="KW-0645">Protease</keyword>
<dbReference type="PANTHER" id="PTHR42733">
    <property type="entry name" value="DJ-1 PROTEIN"/>
    <property type="match status" value="1"/>
</dbReference>
<sequence length="190" mass="20103">MTQPTTTSDVLRGRTVAFLMANSGVEEIELTGPRDAVTDAGATAVLLAPEKATIQAFENDTDTAGTFHADHAVADADPADYDLLVLPGGTTNPDALRLDQEAVDFVRRFVRTGKPVAAICHGPWTLVEAGVLSGKTLASWPSLKTDITNAGSEWVDVEVQVCPANGWTLITSRNPDDVPAFADTIVKTLT</sequence>
<dbReference type="Proteomes" id="UP000216533">
    <property type="component" value="Unassembled WGS sequence"/>
</dbReference>
<name>A0A255EGM5_9ACTN</name>
<dbReference type="RefSeq" id="WP_094449440.1">
    <property type="nucleotide sequence ID" value="NZ_NMVI01000003.1"/>
</dbReference>
<feature type="domain" description="DJ-1/PfpI" evidence="2">
    <location>
        <begin position="15"/>
        <end position="187"/>
    </location>
</feature>
<dbReference type="GO" id="GO:0006508">
    <property type="term" value="P:proteolysis"/>
    <property type="evidence" value="ECO:0007669"/>
    <property type="project" value="UniProtKB-KW"/>
</dbReference>
<dbReference type="PROSITE" id="PS51276">
    <property type="entry name" value="PEPTIDASE_C56_PFPI"/>
    <property type="match status" value="1"/>
</dbReference>
<dbReference type="Gene3D" id="3.40.50.880">
    <property type="match status" value="1"/>
</dbReference>
<dbReference type="PANTHER" id="PTHR42733:SF12">
    <property type="entry name" value="PROTEINASE"/>
    <property type="match status" value="1"/>
</dbReference>
<organism evidence="3 4">
    <name type="scientific">Parenemella sanctibonifatiensis</name>
    <dbReference type="NCBI Taxonomy" id="2016505"/>
    <lineage>
        <taxon>Bacteria</taxon>
        <taxon>Bacillati</taxon>
        <taxon>Actinomycetota</taxon>
        <taxon>Actinomycetes</taxon>
        <taxon>Propionibacteriales</taxon>
        <taxon>Propionibacteriaceae</taxon>
        <taxon>Parenemella</taxon>
    </lineage>
</organism>